<dbReference type="AlphaFoldDB" id="A0AAV9Y0N8"/>
<evidence type="ECO:0000313" key="4">
    <source>
        <dbReference type="Proteomes" id="UP001311799"/>
    </source>
</evidence>
<dbReference type="InterPro" id="IPR022742">
    <property type="entry name" value="Hydrolase_4"/>
</dbReference>
<accession>A0AAV9Y0N8</accession>
<dbReference type="InterPro" id="IPR029058">
    <property type="entry name" value="AB_hydrolase_fold"/>
</dbReference>
<feature type="chain" id="PRO_5043586690" evidence="1">
    <location>
        <begin position="23"/>
        <end position="384"/>
    </location>
</feature>
<dbReference type="PANTHER" id="PTHR43798">
    <property type="entry name" value="MONOACYLGLYCEROL LIPASE"/>
    <property type="match status" value="1"/>
</dbReference>
<dbReference type="Gene3D" id="3.40.50.1820">
    <property type="entry name" value="alpha/beta hydrolase"/>
    <property type="match status" value="1"/>
</dbReference>
<evidence type="ECO:0000313" key="3">
    <source>
        <dbReference type="EMBL" id="KAK6590417.1"/>
    </source>
</evidence>
<feature type="signal peptide" evidence="1">
    <location>
        <begin position="1"/>
        <end position="22"/>
    </location>
</feature>
<dbReference type="GO" id="GO:0016020">
    <property type="term" value="C:membrane"/>
    <property type="evidence" value="ECO:0007669"/>
    <property type="project" value="TreeGrafter"/>
</dbReference>
<gene>
    <name evidence="3" type="ORF">RS030_162494</name>
</gene>
<dbReference type="GO" id="GO:0016787">
    <property type="term" value="F:hydrolase activity"/>
    <property type="evidence" value="ECO:0007669"/>
    <property type="project" value="UniProtKB-KW"/>
</dbReference>
<evidence type="ECO:0000259" key="2">
    <source>
        <dbReference type="Pfam" id="PF12146"/>
    </source>
</evidence>
<dbReference type="Proteomes" id="UP001311799">
    <property type="component" value="Unassembled WGS sequence"/>
</dbReference>
<evidence type="ECO:0000256" key="1">
    <source>
        <dbReference type="SAM" id="SignalP"/>
    </source>
</evidence>
<dbReference type="PANTHER" id="PTHR43798:SF33">
    <property type="entry name" value="HYDROLASE, PUTATIVE (AFU_ORTHOLOGUE AFUA_2G14860)-RELATED"/>
    <property type="match status" value="1"/>
</dbReference>
<dbReference type="SUPFAM" id="SSF53474">
    <property type="entry name" value="alpha/beta-Hydrolases"/>
    <property type="match status" value="1"/>
</dbReference>
<organism evidence="3 4">
    <name type="scientific">Cryptosporidium xiaoi</name>
    <dbReference type="NCBI Taxonomy" id="659607"/>
    <lineage>
        <taxon>Eukaryota</taxon>
        <taxon>Sar</taxon>
        <taxon>Alveolata</taxon>
        <taxon>Apicomplexa</taxon>
        <taxon>Conoidasida</taxon>
        <taxon>Coccidia</taxon>
        <taxon>Eucoccidiorida</taxon>
        <taxon>Eimeriorina</taxon>
        <taxon>Cryptosporidiidae</taxon>
        <taxon>Cryptosporidium</taxon>
    </lineage>
</organism>
<sequence>MKFSVLFCFCFFYIISLRQSRCRLTYRTLDGFINLKSGRTHFSITQNFESVKKIVLIHGLRSNFSGYSRWRDILVSNGYQVLLYDLIGHGKSDWKLKGYFTPCRFANQLHELLSAFDFIDDDYNGSNDSNLNGKKVVVLGTSLGALVALKYTNMYFKTVEKLVLMCPPGLFTKEDHRSIHKLLNSPFAKFVSKSYKHPKMFKRGAETLRRMNILHKLDPTIQKNQKVDDIYHMDTCVIAKIGKHNFFNLFYEYINLSKLESEVKILFLWGMHDLVVPFESVISFLPQHFNNTRIVVFPFVNHLPTYSANIPIEVSLEFLEERKEVGIPLGTINNISYFFNASNVINIVEGLNYTFNGDGFTFNIDNNTYPEGYYDFSFSREYLI</sequence>
<dbReference type="EMBL" id="JAWDEY010000007">
    <property type="protein sequence ID" value="KAK6590417.1"/>
    <property type="molecule type" value="Genomic_DNA"/>
</dbReference>
<reference evidence="3 4" key="1">
    <citation type="submission" date="2023-10" db="EMBL/GenBank/DDBJ databases">
        <title>Comparative genomics analysis reveals potential genetic determinants of host preference in Cryptosporidium xiaoi.</title>
        <authorList>
            <person name="Xiao L."/>
            <person name="Li J."/>
        </authorList>
    </citation>
    <scope>NUCLEOTIDE SEQUENCE [LARGE SCALE GENOMIC DNA]</scope>
    <source>
        <strain evidence="3 4">52996</strain>
    </source>
</reference>
<keyword evidence="1" id="KW-0732">Signal</keyword>
<name>A0AAV9Y0N8_9CRYT</name>
<keyword evidence="3" id="KW-0378">Hydrolase</keyword>
<proteinExistence type="predicted"/>
<dbReference type="Pfam" id="PF12146">
    <property type="entry name" value="Hydrolase_4"/>
    <property type="match status" value="1"/>
</dbReference>
<protein>
    <submittedName>
        <fullName evidence="3">Secreted of the alpha beta hydrolase superfamily</fullName>
    </submittedName>
</protein>
<feature type="domain" description="Serine aminopeptidase S33" evidence="2">
    <location>
        <begin position="52"/>
        <end position="284"/>
    </location>
</feature>
<dbReference type="InterPro" id="IPR050266">
    <property type="entry name" value="AB_hydrolase_sf"/>
</dbReference>
<keyword evidence="4" id="KW-1185">Reference proteome</keyword>
<comment type="caution">
    <text evidence="3">The sequence shown here is derived from an EMBL/GenBank/DDBJ whole genome shotgun (WGS) entry which is preliminary data.</text>
</comment>